<gene>
    <name evidence="3" type="ORF">DI565_13375</name>
</gene>
<organism evidence="3 4">
    <name type="scientific">Ancylobacter novellus</name>
    <name type="common">Thiobacillus novellus</name>
    <dbReference type="NCBI Taxonomy" id="921"/>
    <lineage>
        <taxon>Bacteria</taxon>
        <taxon>Pseudomonadati</taxon>
        <taxon>Pseudomonadota</taxon>
        <taxon>Alphaproteobacteria</taxon>
        <taxon>Hyphomicrobiales</taxon>
        <taxon>Xanthobacteraceae</taxon>
        <taxon>Ancylobacter</taxon>
    </lineage>
</organism>
<dbReference type="InterPro" id="IPR050570">
    <property type="entry name" value="Cell_wall_metabolism_enzyme"/>
</dbReference>
<dbReference type="SUPFAM" id="SSF51261">
    <property type="entry name" value="Duplicated hybrid motif"/>
    <property type="match status" value="1"/>
</dbReference>
<dbReference type="AlphaFoldDB" id="A0A2W5KB69"/>
<feature type="region of interest" description="Disordered" evidence="1">
    <location>
        <begin position="1"/>
        <end position="23"/>
    </location>
</feature>
<dbReference type="PANTHER" id="PTHR21666:SF270">
    <property type="entry name" value="MUREIN HYDROLASE ACTIVATOR ENVC"/>
    <property type="match status" value="1"/>
</dbReference>
<reference evidence="3 4" key="1">
    <citation type="submission" date="2017-08" db="EMBL/GenBank/DDBJ databases">
        <title>Infants hospitalized years apart are colonized by the same room-sourced microbial strains.</title>
        <authorList>
            <person name="Brooks B."/>
            <person name="Olm M.R."/>
            <person name="Firek B.A."/>
            <person name="Baker R."/>
            <person name="Thomas B.C."/>
            <person name="Morowitz M.J."/>
            <person name="Banfield J.F."/>
        </authorList>
    </citation>
    <scope>NUCLEOTIDE SEQUENCE [LARGE SCALE GENOMIC DNA]</scope>
    <source>
        <strain evidence="3">S2_005_003_R2_43</strain>
    </source>
</reference>
<accession>A0A2W5KB69</accession>
<dbReference type="PANTHER" id="PTHR21666">
    <property type="entry name" value="PEPTIDASE-RELATED"/>
    <property type="match status" value="1"/>
</dbReference>
<dbReference type="CDD" id="cd12797">
    <property type="entry name" value="M23_peptidase"/>
    <property type="match status" value="1"/>
</dbReference>
<name>A0A2W5KB69_ANCNO</name>
<proteinExistence type="predicted"/>
<dbReference type="Gene3D" id="2.70.70.10">
    <property type="entry name" value="Glucose Permease (Domain IIA)"/>
    <property type="match status" value="1"/>
</dbReference>
<dbReference type="InterPro" id="IPR016047">
    <property type="entry name" value="M23ase_b-sheet_dom"/>
</dbReference>
<evidence type="ECO:0000256" key="1">
    <source>
        <dbReference type="SAM" id="MobiDB-lite"/>
    </source>
</evidence>
<dbReference type="Pfam" id="PF01551">
    <property type="entry name" value="Peptidase_M23"/>
    <property type="match status" value="1"/>
</dbReference>
<dbReference type="InterPro" id="IPR011055">
    <property type="entry name" value="Dup_hybrid_motif"/>
</dbReference>
<sequence length="351" mass="36746">MRDAARHPRLRLRPPSRGGDRRPRSIATAAAILALALSPACVSAIELSAPIACPAGLVCPVQNLFDHDPGKTVRDFRCTALGYDGHDGVDFRVPSLAVQKAGVDVKAAADGVVVGTRDGMADVGLKEAGAEAFKGVECGNGVMIRHDDEWSTQYCHMAKGSIAVAKGETVARGQTIGRVGFSGMTEFPHLHFALRRNGKPVDPYAPDGPSPSCGEVRSAWAPDAATAVAIDAPLVLNAGFSDGPVPNDAIESGTVEQRKPGAQSPALVAYVRVIGLARGDGARLALLAPDGKELARNEVPAVDRPKAQWSLFTGRKRPADGWAPGRYRATVEILRGGKALKTSETTVEIGG</sequence>
<protein>
    <submittedName>
        <fullName evidence="3">M23 family peptidase</fullName>
    </submittedName>
</protein>
<evidence type="ECO:0000259" key="2">
    <source>
        <dbReference type="Pfam" id="PF01551"/>
    </source>
</evidence>
<feature type="domain" description="M23ase beta-sheet core" evidence="2">
    <location>
        <begin position="85"/>
        <end position="203"/>
    </location>
</feature>
<dbReference type="EMBL" id="QFPN01000006">
    <property type="protein sequence ID" value="PZQ14396.1"/>
    <property type="molecule type" value="Genomic_DNA"/>
</dbReference>
<dbReference type="Proteomes" id="UP000249577">
    <property type="component" value="Unassembled WGS sequence"/>
</dbReference>
<evidence type="ECO:0000313" key="4">
    <source>
        <dbReference type="Proteomes" id="UP000249577"/>
    </source>
</evidence>
<comment type="caution">
    <text evidence="3">The sequence shown here is derived from an EMBL/GenBank/DDBJ whole genome shotgun (WGS) entry which is preliminary data.</text>
</comment>
<dbReference type="GO" id="GO:0004222">
    <property type="term" value="F:metalloendopeptidase activity"/>
    <property type="evidence" value="ECO:0007669"/>
    <property type="project" value="TreeGrafter"/>
</dbReference>
<evidence type="ECO:0000313" key="3">
    <source>
        <dbReference type="EMBL" id="PZQ14396.1"/>
    </source>
</evidence>